<keyword evidence="2" id="KW-0808">Transferase</keyword>
<dbReference type="AlphaFoldDB" id="A0AAU7XAF0"/>
<dbReference type="Pfam" id="PF13480">
    <property type="entry name" value="Acetyltransf_6"/>
    <property type="match status" value="1"/>
</dbReference>
<dbReference type="SUPFAM" id="SSF55729">
    <property type="entry name" value="Acyl-CoA N-acyltransferases (Nat)"/>
    <property type="match status" value="1"/>
</dbReference>
<dbReference type="RefSeq" id="WP_407049500.1">
    <property type="nucleotide sequence ID" value="NZ_CP158568.1"/>
</dbReference>
<evidence type="ECO:0000259" key="1">
    <source>
        <dbReference type="Pfam" id="PF13480"/>
    </source>
</evidence>
<feature type="domain" description="BioF2-like acetyltransferase" evidence="1">
    <location>
        <begin position="184"/>
        <end position="314"/>
    </location>
</feature>
<proteinExistence type="predicted"/>
<accession>A0AAU7XAF0</accession>
<dbReference type="InterPro" id="IPR038740">
    <property type="entry name" value="BioF2-like_GNAT_dom"/>
</dbReference>
<organism evidence="2">
    <name type="scientific">Methyloraptor flagellatus</name>
    <dbReference type="NCBI Taxonomy" id="3162530"/>
    <lineage>
        <taxon>Bacteria</taxon>
        <taxon>Pseudomonadati</taxon>
        <taxon>Pseudomonadota</taxon>
        <taxon>Alphaproteobacteria</taxon>
        <taxon>Hyphomicrobiales</taxon>
        <taxon>Ancalomicrobiaceae</taxon>
        <taxon>Methyloraptor</taxon>
    </lineage>
</organism>
<name>A0AAU7XAF0_9HYPH</name>
<dbReference type="KEGG" id="mflg:ABS361_20720"/>
<reference evidence="2" key="1">
    <citation type="submission" date="2024-06" db="EMBL/GenBank/DDBJ databases">
        <title>Methylostella associata gen. nov., sp. nov., a novel Ancalomicrobiaceae-affiliated facultatively methylotrophic bacteria that feed on methanotrophs of the genus Methylococcus.</title>
        <authorList>
            <person name="Saltykova V."/>
            <person name="Danilova O.V."/>
            <person name="Oshkin I.Y."/>
            <person name="Belova S.E."/>
            <person name="Pimenov N.V."/>
            <person name="Dedysh S.N."/>
        </authorList>
    </citation>
    <scope>NUCLEOTIDE SEQUENCE</scope>
    <source>
        <strain evidence="2">S20</strain>
    </source>
</reference>
<dbReference type="InterPro" id="IPR016181">
    <property type="entry name" value="Acyl_CoA_acyltransferase"/>
</dbReference>
<keyword evidence="2" id="KW-0012">Acyltransferase</keyword>
<dbReference type="EC" id="2.3.1.-" evidence="2"/>
<dbReference type="GO" id="GO:0016746">
    <property type="term" value="F:acyltransferase activity"/>
    <property type="evidence" value="ECO:0007669"/>
    <property type="project" value="UniProtKB-KW"/>
</dbReference>
<gene>
    <name evidence="2" type="ORF">ABS361_20720</name>
</gene>
<dbReference type="EMBL" id="CP158568">
    <property type="protein sequence ID" value="XBY44407.1"/>
    <property type="molecule type" value="Genomic_DNA"/>
</dbReference>
<sequence length="386" mass="41852">MGRLSPDFVVSTGGLGGEVHHLGLEAAADEAAAIADLAGRALEYNVFREPEFMLPALGCFAPKAEILTVRRTGRLDAVLPLARQPGLFAGGRVPTVFANEFQPLGTPLIDRRAPEDLWTMALDAVAETASALVLPHLRLDGPVYATLEAAARRHGRSLFLTRGESRAVLTGGRSFSDWWNAHPRHRRKEDARLWRRLLERGVVTSGVATGEGALLAFHEFLALRGQRLERAGATALRDDPRVRAFAETAIKGLARRGLIAIDRIDLDGRPIAMLIRLGGPVQFVAWKIAYDEAESVFSPGVRVFEQATQRMLADLRFAEADSLAVATHPLAGSRWQERAPMGTVIVGLDRSGHRARLAAAELGAAAALKQAAKGVIGEMRRLGDRR</sequence>
<evidence type="ECO:0000313" key="2">
    <source>
        <dbReference type="EMBL" id="XBY44407.1"/>
    </source>
</evidence>
<protein>
    <submittedName>
        <fullName evidence="2">GNAT family N-acetyltransferase</fullName>
        <ecNumber evidence="2">2.3.1.-</ecNumber>
    </submittedName>
</protein>